<protein>
    <recommendedName>
        <fullName evidence="1">YdhG-like domain-containing protein</fullName>
    </recommendedName>
</protein>
<evidence type="ECO:0000313" key="2">
    <source>
        <dbReference type="EMBL" id="GAA4445045.1"/>
    </source>
</evidence>
<dbReference type="EMBL" id="BAABEY010000033">
    <property type="protein sequence ID" value="GAA4445045.1"/>
    <property type="molecule type" value="Genomic_DNA"/>
</dbReference>
<comment type="caution">
    <text evidence="2">The sequence shown here is derived from an EMBL/GenBank/DDBJ whole genome shotgun (WGS) entry which is preliminary data.</text>
</comment>
<sequence>MAKNKTEETERSVEDFILAVEDERQRDDSFALARLMEEVSGHPPRMWGPTIIGFGRYHYRYASGHEGDAPLLGFSPRKAAISVYAFTGLPEHEHLLEGLGRFKMGKACIYVKKMSDIDAGRLTRLCRQTIAFLQETYGDRQKE</sequence>
<feature type="domain" description="YdhG-like" evidence="1">
    <location>
        <begin position="28"/>
        <end position="130"/>
    </location>
</feature>
<keyword evidence="3" id="KW-1185">Reference proteome</keyword>
<dbReference type="Pfam" id="PF08818">
    <property type="entry name" value="DUF1801"/>
    <property type="match status" value="1"/>
</dbReference>
<dbReference type="InterPro" id="IPR014922">
    <property type="entry name" value="YdhG-like"/>
</dbReference>
<dbReference type="RefSeq" id="WP_345031778.1">
    <property type="nucleotide sequence ID" value="NZ_BAABEY010000033.1"/>
</dbReference>
<name>A0ABP8M8Z7_9BACT</name>
<proteinExistence type="predicted"/>
<organism evidence="2 3">
    <name type="scientific">Ravibacter arvi</name>
    <dbReference type="NCBI Taxonomy" id="2051041"/>
    <lineage>
        <taxon>Bacteria</taxon>
        <taxon>Pseudomonadati</taxon>
        <taxon>Bacteroidota</taxon>
        <taxon>Cytophagia</taxon>
        <taxon>Cytophagales</taxon>
        <taxon>Spirosomataceae</taxon>
        <taxon>Ravibacter</taxon>
    </lineage>
</organism>
<accession>A0ABP8M8Z7</accession>
<gene>
    <name evidence="2" type="ORF">GCM10023091_36050</name>
</gene>
<evidence type="ECO:0000313" key="3">
    <source>
        <dbReference type="Proteomes" id="UP001501508"/>
    </source>
</evidence>
<dbReference type="Proteomes" id="UP001501508">
    <property type="component" value="Unassembled WGS sequence"/>
</dbReference>
<dbReference type="SUPFAM" id="SSF159888">
    <property type="entry name" value="YdhG-like"/>
    <property type="match status" value="1"/>
</dbReference>
<reference evidence="3" key="1">
    <citation type="journal article" date="2019" name="Int. J. Syst. Evol. Microbiol.">
        <title>The Global Catalogue of Microorganisms (GCM) 10K type strain sequencing project: providing services to taxonomists for standard genome sequencing and annotation.</title>
        <authorList>
            <consortium name="The Broad Institute Genomics Platform"/>
            <consortium name="The Broad Institute Genome Sequencing Center for Infectious Disease"/>
            <person name="Wu L."/>
            <person name="Ma J."/>
        </authorList>
    </citation>
    <scope>NUCLEOTIDE SEQUENCE [LARGE SCALE GENOMIC DNA]</scope>
    <source>
        <strain evidence="3">JCM 31920</strain>
    </source>
</reference>
<evidence type="ECO:0000259" key="1">
    <source>
        <dbReference type="Pfam" id="PF08818"/>
    </source>
</evidence>